<keyword evidence="2" id="KW-1185">Reference proteome</keyword>
<organism evidence="1 2">
    <name type="scientific">Dacryopinax primogenitus (strain DJM 731)</name>
    <name type="common">Brown rot fungus</name>
    <dbReference type="NCBI Taxonomy" id="1858805"/>
    <lineage>
        <taxon>Eukaryota</taxon>
        <taxon>Fungi</taxon>
        <taxon>Dikarya</taxon>
        <taxon>Basidiomycota</taxon>
        <taxon>Agaricomycotina</taxon>
        <taxon>Dacrymycetes</taxon>
        <taxon>Dacrymycetales</taxon>
        <taxon>Dacrymycetaceae</taxon>
        <taxon>Dacryopinax</taxon>
    </lineage>
</organism>
<accession>M5G5C0</accession>
<dbReference type="STRING" id="1858805.M5G5C0"/>
<dbReference type="Proteomes" id="UP000030653">
    <property type="component" value="Unassembled WGS sequence"/>
</dbReference>
<dbReference type="EMBL" id="JH795856">
    <property type="protein sequence ID" value="EJU05451.1"/>
    <property type="molecule type" value="Genomic_DNA"/>
</dbReference>
<sequence length="150" mass="17270">MDDINPTEPLDRGYLLCFWKYAAPKAYGAFAFCECWLAEEAEKRLNSTEEETHSYWATGAELEETHIYQRIAQAYWRSGAALKTTLPLMKILNLGLPQAKKIGEHSVFGLQRGFDSFEDTLRYLADVEKVLAERYPRFDSRALVDEECAF</sequence>
<evidence type="ECO:0000313" key="2">
    <source>
        <dbReference type="Proteomes" id="UP000030653"/>
    </source>
</evidence>
<name>M5G5C0_DACPD</name>
<dbReference type="GeneID" id="63682909"/>
<proteinExistence type="predicted"/>
<reference evidence="1 2" key="1">
    <citation type="journal article" date="2012" name="Science">
        <title>The Paleozoic origin of enzymatic lignin decomposition reconstructed from 31 fungal genomes.</title>
        <authorList>
            <person name="Floudas D."/>
            <person name="Binder M."/>
            <person name="Riley R."/>
            <person name="Barry K."/>
            <person name="Blanchette R.A."/>
            <person name="Henrissat B."/>
            <person name="Martinez A.T."/>
            <person name="Otillar R."/>
            <person name="Spatafora J.W."/>
            <person name="Yadav J.S."/>
            <person name="Aerts A."/>
            <person name="Benoit I."/>
            <person name="Boyd A."/>
            <person name="Carlson A."/>
            <person name="Copeland A."/>
            <person name="Coutinho P.M."/>
            <person name="de Vries R.P."/>
            <person name="Ferreira P."/>
            <person name="Findley K."/>
            <person name="Foster B."/>
            <person name="Gaskell J."/>
            <person name="Glotzer D."/>
            <person name="Gorecki P."/>
            <person name="Heitman J."/>
            <person name="Hesse C."/>
            <person name="Hori C."/>
            <person name="Igarashi K."/>
            <person name="Jurgens J.A."/>
            <person name="Kallen N."/>
            <person name="Kersten P."/>
            <person name="Kohler A."/>
            <person name="Kuees U."/>
            <person name="Kumar T.K.A."/>
            <person name="Kuo A."/>
            <person name="LaButti K."/>
            <person name="Larrondo L.F."/>
            <person name="Lindquist E."/>
            <person name="Ling A."/>
            <person name="Lombard V."/>
            <person name="Lucas S."/>
            <person name="Lundell T."/>
            <person name="Martin R."/>
            <person name="McLaughlin D.J."/>
            <person name="Morgenstern I."/>
            <person name="Morin E."/>
            <person name="Murat C."/>
            <person name="Nagy L.G."/>
            <person name="Nolan M."/>
            <person name="Ohm R.A."/>
            <person name="Patyshakuliyeva A."/>
            <person name="Rokas A."/>
            <person name="Ruiz-Duenas F.J."/>
            <person name="Sabat G."/>
            <person name="Salamov A."/>
            <person name="Samejima M."/>
            <person name="Schmutz J."/>
            <person name="Slot J.C."/>
            <person name="St John F."/>
            <person name="Stenlid J."/>
            <person name="Sun H."/>
            <person name="Sun S."/>
            <person name="Syed K."/>
            <person name="Tsang A."/>
            <person name="Wiebenga A."/>
            <person name="Young D."/>
            <person name="Pisabarro A."/>
            <person name="Eastwood D.C."/>
            <person name="Martin F."/>
            <person name="Cullen D."/>
            <person name="Grigoriev I.V."/>
            <person name="Hibbett D.S."/>
        </authorList>
    </citation>
    <scope>NUCLEOTIDE SEQUENCE [LARGE SCALE GENOMIC DNA]</scope>
    <source>
        <strain evidence="1 2">DJM-731 SS1</strain>
    </source>
</reference>
<evidence type="ECO:0000313" key="1">
    <source>
        <dbReference type="EMBL" id="EJU05451.1"/>
    </source>
</evidence>
<dbReference type="AlphaFoldDB" id="M5G5C0"/>
<dbReference type="RefSeq" id="XP_040632345.1">
    <property type="nucleotide sequence ID" value="XM_040767847.1"/>
</dbReference>
<dbReference type="HOGENOM" id="CLU_1740467_0_0_1"/>
<protein>
    <submittedName>
        <fullName evidence="1">Uncharacterized protein</fullName>
    </submittedName>
</protein>
<gene>
    <name evidence="1" type="ORF">DACRYDRAFT_103936</name>
</gene>